<sequence>MLYFFTANKQKNWNMLHNFFRFLFGSQKESEKMQTKFSALVPSIITESNDLDTNPQDSQYFWHSFFLLKPEFLIMQTTLSSNYSIPALRTLIAKCLDAIGIRDQSQVSKMRRANASYLLVQILESLWPRIRAGTFGIDTINILCGLDQSEKFFDRLFGSILSQSDSEPALVLLSILSATRDIETNALTDFFTQNCGAITKYCLTASDLHLLLFSLLLQLDRPSGPFIQHFRSIKEPIFNSLVANLIARCSQLYICCKPKVRYIFQRAISNPSVAKLGLFVPSDYQMPLYFSIFEPFVDSAILCFYELAQDLNDQALISSALCLLSFVVAAPYTPHAGDRLRMSLISFAFLFDRSPASASLPFDYKQFKSCFNEKVAECRECTVGAMALEVVSHLLQMKQDMIPVSTMLGRIIYTVLSTFIQYRGNHNVNWKVLFERLFGYCRKMIGIECEFNGYAIAIVSICSSFRAALFKKDDGYISMLQALAKEPCVAACPYLVPEALSRATDFMKKCKNHVEKLSESIGPEVGDMQDAQVEAILPNLKVEVVNHDIFPQIEKLSECPTFTQFFHIYARQHCENIQAFLQYTVSHI</sequence>
<dbReference type="VEuPathDB" id="TrichDB:TRFO_05676"/>
<dbReference type="GO" id="GO:0005829">
    <property type="term" value="C:cytosol"/>
    <property type="evidence" value="ECO:0007669"/>
    <property type="project" value="TreeGrafter"/>
</dbReference>
<keyword evidence="2" id="KW-1185">Reference proteome</keyword>
<reference evidence="1" key="1">
    <citation type="submission" date="2016-10" db="EMBL/GenBank/DDBJ databases">
        <authorList>
            <person name="Benchimol M."/>
            <person name="Almeida L.G."/>
            <person name="Vasconcelos A.T."/>
            <person name="Perreira-Neves A."/>
            <person name="Rosa I.A."/>
            <person name="Tasca T."/>
            <person name="Bogo M.R."/>
            <person name="de Souza W."/>
        </authorList>
    </citation>
    <scope>NUCLEOTIDE SEQUENCE [LARGE SCALE GENOMIC DNA]</scope>
    <source>
        <strain evidence="1">K</strain>
    </source>
</reference>
<dbReference type="GeneID" id="94827348"/>
<dbReference type="PANTHER" id="PTHR13608">
    <property type="entry name" value="ARMADILLO-LIKE HELICAL DOMAIN-CONTAINING PROTEIN 3"/>
    <property type="match status" value="1"/>
</dbReference>
<accession>A0A1J4K4B7</accession>
<evidence type="ECO:0000313" key="1">
    <source>
        <dbReference type="EMBL" id="OHT06035.1"/>
    </source>
</evidence>
<protein>
    <submittedName>
        <fullName evidence="1">Uncharacterized protein</fullName>
    </submittedName>
</protein>
<organism evidence="1 2">
    <name type="scientific">Tritrichomonas foetus</name>
    <dbReference type="NCBI Taxonomy" id="1144522"/>
    <lineage>
        <taxon>Eukaryota</taxon>
        <taxon>Metamonada</taxon>
        <taxon>Parabasalia</taxon>
        <taxon>Tritrichomonadida</taxon>
        <taxon>Tritrichomonadidae</taxon>
        <taxon>Tritrichomonas</taxon>
    </lineage>
</organism>
<dbReference type="PANTHER" id="PTHR13608:SF3">
    <property type="entry name" value="ARMADILLO-LIKE HELICAL DOMAIN-CONTAINING PROTEIN 3"/>
    <property type="match status" value="1"/>
</dbReference>
<dbReference type="AlphaFoldDB" id="A0A1J4K4B7"/>
<name>A0A1J4K4B7_9EUKA</name>
<evidence type="ECO:0000313" key="2">
    <source>
        <dbReference type="Proteomes" id="UP000179807"/>
    </source>
</evidence>
<dbReference type="EMBL" id="MLAK01000738">
    <property type="protein sequence ID" value="OHT06035.1"/>
    <property type="molecule type" value="Genomic_DNA"/>
</dbReference>
<dbReference type="OrthoDB" id="10444676at2759"/>
<proteinExistence type="predicted"/>
<gene>
    <name evidence="1" type="ORF">TRFO_05676</name>
</gene>
<dbReference type="RefSeq" id="XP_068359171.1">
    <property type="nucleotide sequence ID" value="XM_068492644.1"/>
</dbReference>
<comment type="caution">
    <text evidence="1">The sequence shown here is derived from an EMBL/GenBank/DDBJ whole genome shotgun (WGS) entry which is preliminary data.</text>
</comment>
<dbReference type="Proteomes" id="UP000179807">
    <property type="component" value="Unassembled WGS sequence"/>
</dbReference>
<dbReference type="InterPro" id="IPR039868">
    <property type="entry name" value="ARMD3-like"/>
</dbReference>